<proteinExistence type="predicted"/>
<sequence>MSSSGPHATANNGAARSLYDLAFTEPFARKLASLASSNQPNSRLALLSCLAEMTLREEFPDTAAAVHPTTSGASFVPTGADRERAAEKWPQFESGECVRVAAESDPKSCKELTIADLKVFPRHIAEDGCLYPVLTKSGDRVIVCVRECGRSTWRHGFVANMKNMPPISTGGGQYAYPVVYQKSPRAVGYFKVSRGEIFYDAVLSSGMDIDPYGLD</sequence>
<gene>
    <name evidence="1" type="ORF">L227DRAFT_611997</name>
</gene>
<protein>
    <submittedName>
        <fullName evidence="1">Uncharacterized protein</fullName>
    </submittedName>
</protein>
<evidence type="ECO:0000313" key="2">
    <source>
        <dbReference type="Proteomes" id="UP000313359"/>
    </source>
</evidence>
<organism evidence="1 2">
    <name type="scientific">Lentinus tigrinus ALCF2SS1-6</name>
    <dbReference type="NCBI Taxonomy" id="1328759"/>
    <lineage>
        <taxon>Eukaryota</taxon>
        <taxon>Fungi</taxon>
        <taxon>Dikarya</taxon>
        <taxon>Basidiomycota</taxon>
        <taxon>Agaricomycotina</taxon>
        <taxon>Agaricomycetes</taxon>
        <taxon>Polyporales</taxon>
        <taxon>Polyporaceae</taxon>
        <taxon>Lentinus</taxon>
    </lineage>
</organism>
<keyword evidence="2" id="KW-1185">Reference proteome</keyword>
<reference evidence="1" key="1">
    <citation type="journal article" date="2018" name="Genome Biol. Evol.">
        <title>Genomics and development of Lentinus tigrinus, a white-rot wood-decaying mushroom with dimorphic fruiting bodies.</title>
        <authorList>
            <person name="Wu B."/>
            <person name="Xu Z."/>
            <person name="Knudson A."/>
            <person name="Carlson A."/>
            <person name="Chen N."/>
            <person name="Kovaka S."/>
            <person name="LaButti K."/>
            <person name="Lipzen A."/>
            <person name="Pennachio C."/>
            <person name="Riley R."/>
            <person name="Schakwitz W."/>
            <person name="Umezawa K."/>
            <person name="Ohm R.A."/>
            <person name="Grigoriev I.V."/>
            <person name="Nagy L.G."/>
            <person name="Gibbons J."/>
            <person name="Hibbett D."/>
        </authorList>
    </citation>
    <scope>NUCLEOTIDE SEQUENCE [LARGE SCALE GENOMIC DNA]</scope>
    <source>
        <strain evidence="1">ALCF2SS1-6</strain>
    </source>
</reference>
<evidence type="ECO:0000313" key="1">
    <source>
        <dbReference type="EMBL" id="RPD59403.1"/>
    </source>
</evidence>
<dbReference type="EMBL" id="ML122270">
    <property type="protein sequence ID" value="RPD59403.1"/>
    <property type="molecule type" value="Genomic_DNA"/>
</dbReference>
<dbReference type="Proteomes" id="UP000313359">
    <property type="component" value="Unassembled WGS sequence"/>
</dbReference>
<dbReference type="OrthoDB" id="2753937at2759"/>
<accession>A0A5C2S6E6</accession>
<dbReference type="AlphaFoldDB" id="A0A5C2S6E6"/>
<name>A0A5C2S6E6_9APHY</name>